<evidence type="ECO:0000256" key="1">
    <source>
        <dbReference type="SAM" id="Phobius"/>
    </source>
</evidence>
<dbReference type="EMBL" id="CP144696">
    <property type="protein sequence ID" value="WVZ12611.1"/>
    <property type="molecule type" value="Genomic_DNA"/>
</dbReference>
<dbReference type="AlphaFoldDB" id="A0AAQ3NMF8"/>
<keyword evidence="1" id="KW-1133">Transmembrane helix</keyword>
<keyword evidence="1" id="KW-0472">Membrane</keyword>
<feature type="transmembrane region" description="Helical" evidence="1">
    <location>
        <begin position="35"/>
        <end position="52"/>
    </location>
</feature>
<evidence type="ECO:0000313" key="2">
    <source>
        <dbReference type="EMBL" id="WVZ12611.1"/>
    </source>
</evidence>
<sequence length="154" mass="17919">MAQECSNGTVVQDNQLWSPPPDNHPLLCIPFFKPLGHPLLLLFLTLLLPLLLRHHPYEPMTRRFNPACNLVKLFIREMTNAPKAYVHHRVFRLRVKPTHALMHTHHALHAPLCFLFRGSGYERGRPQMPSLVPRRFLVVADVFFSVELREVVYD</sequence>
<gene>
    <name evidence="2" type="ORF">V8G54_017141</name>
</gene>
<reference evidence="2 3" key="1">
    <citation type="journal article" date="2023" name="Life. Sci Alliance">
        <title>Evolutionary insights into 3D genome organization and epigenetic landscape of Vigna mungo.</title>
        <authorList>
            <person name="Junaid A."/>
            <person name="Singh B."/>
            <person name="Bhatia S."/>
        </authorList>
    </citation>
    <scope>NUCLEOTIDE SEQUENCE [LARGE SCALE GENOMIC DNA]</scope>
    <source>
        <strain evidence="2">Urdbean</strain>
    </source>
</reference>
<proteinExistence type="predicted"/>
<accession>A0AAQ3NMF8</accession>
<keyword evidence="1" id="KW-0812">Transmembrane</keyword>
<name>A0AAQ3NMF8_VIGMU</name>
<dbReference type="Proteomes" id="UP001374535">
    <property type="component" value="Chromosome 5"/>
</dbReference>
<protein>
    <submittedName>
        <fullName evidence="2">Uncharacterized protein</fullName>
    </submittedName>
</protein>
<keyword evidence="3" id="KW-1185">Reference proteome</keyword>
<evidence type="ECO:0000313" key="3">
    <source>
        <dbReference type="Proteomes" id="UP001374535"/>
    </source>
</evidence>
<organism evidence="2 3">
    <name type="scientific">Vigna mungo</name>
    <name type="common">Black gram</name>
    <name type="synonym">Phaseolus mungo</name>
    <dbReference type="NCBI Taxonomy" id="3915"/>
    <lineage>
        <taxon>Eukaryota</taxon>
        <taxon>Viridiplantae</taxon>
        <taxon>Streptophyta</taxon>
        <taxon>Embryophyta</taxon>
        <taxon>Tracheophyta</taxon>
        <taxon>Spermatophyta</taxon>
        <taxon>Magnoliopsida</taxon>
        <taxon>eudicotyledons</taxon>
        <taxon>Gunneridae</taxon>
        <taxon>Pentapetalae</taxon>
        <taxon>rosids</taxon>
        <taxon>fabids</taxon>
        <taxon>Fabales</taxon>
        <taxon>Fabaceae</taxon>
        <taxon>Papilionoideae</taxon>
        <taxon>50 kb inversion clade</taxon>
        <taxon>NPAAA clade</taxon>
        <taxon>indigoferoid/millettioid clade</taxon>
        <taxon>Phaseoleae</taxon>
        <taxon>Vigna</taxon>
    </lineage>
</organism>